<dbReference type="InParanoid" id="A8N000"/>
<gene>
    <name evidence="1" type="ORF">CC1G_02771</name>
</gene>
<comment type="caution">
    <text evidence="1">The sequence shown here is derived from an EMBL/GenBank/DDBJ whole genome shotgun (WGS) entry which is preliminary data.</text>
</comment>
<dbReference type="KEGG" id="cci:CC1G_02771"/>
<evidence type="ECO:0000313" key="2">
    <source>
        <dbReference type="Proteomes" id="UP000001861"/>
    </source>
</evidence>
<keyword evidence="2" id="KW-1185">Reference proteome</keyword>
<protein>
    <submittedName>
        <fullName evidence="1">Uncharacterized protein</fullName>
    </submittedName>
</protein>
<dbReference type="HOGENOM" id="CLU_039070_8_0_1"/>
<dbReference type="VEuPathDB" id="FungiDB:CC1G_02771"/>
<reference evidence="1 2" key="1">
    <citation type="journal article" date="2010" name="Proc. Natl. Acad. Sci. U.S.A.">
        <title>Insights into evolution of multicellular fungi from the assembled chromosomes of the mushroom Coprinopsis cinerea (Coprinus cinereus).</title>
        <authorList>
            <person name="Stajich J.E."/>
            <person name="Wilke S.K."/>
            <person name="Ahren D."/>
            <person name="Au C.H."/>
            <person name="Birren B.W."/>
            <person name="Borodovsky M."/>
            <person name="Burns C."/>
            <person name="Canback B."/>
            <person name="Casselton L.A."/>
            <person name="Cheng C.K."/>
            <person name="Deng J."/>
            <person name="Dietrich F.S."/>
            <person name="Fargo D.C."/>
            <person name="Farman M.L."/>
            <person name="Gathman A.C."/>
            <person name="Goldberg J."/>
            <person name="Guigo R."/>
            <person name="Hoegger P.J."/>
            <person name="Hooker J.B."/>
            <person name="Huggins A."/>
            <person name="James T.Y."/>
            <person name="Kamada T."/>
            <person name="Kilaru S."/>
            <person name="Kodira C."/>
            <person name="Kues U."/>
            <person name="Kupfer D."/>
            <person name="Kwan H.S."/>
            <person name="Lomsadze A."/>
            <person name="Li W."/>
            <person name="Lilly W.W."/>
            <person name="Ma L.J."/>
            <person name="Mackey A.J."/>
            <person name="Manning G."/>
            <person name="Martin F."/>
            <person name="Muraguchi H."/>
            <person name="Natvig D.O."/>
            <person name="Palmerini H."/>
            <person name="Ramesh M.A."/>
            <person name="Rehmeyer C.J."/>
            <person name="Roe B.A."/>
            <person name="Shenoy N."/>
            <person name="Stanke M."/>
            <person name="Ter-Hovhannisyan V."/>
            <person name="Tunlid A."/>
            <person name="Velagapudi R."/>
            <person name="Vision T.J."/>
            <person name="Zeng Q."/>
            <person name="Zolan M.E."/>
            <person name="Pukkila P.J."/>
        </authorList>
    </citation>
    <scope>NUCLEOTIDE SEQUENCE [LARGE SCALE GENOMIC DNA]</scope>
    <source>
        <strain evidence="2">Okayama-7 / 130 / ATCC MYA-4618 / FGSC 9003</strain>
    </source>
</reference>
<organism evidence="1 2">
    <name type="scientific">Coprinopsis cinerea (strain Okayama-7 / 130 / ATCC MYA-4618 / FGSC 9003)</name>
    <name type="common">Inky cap fungus</name>
    <name type="synonym">Hormographiella aspergillata</name>
    <dbReference type="NCBI Taxonomy" id="240176"/>
    <lineage>
        <taxon>Eukaryota</taxon>
        <taxon>Fungi</taxon>
        <taxon>Dikarya</taxon>
        <taxon>Basidiomycota</taxon>
        <taxon>Agaricomycotina</taxon>
        <taxon>Agaricomycetes</taxon>
        <taxon>Agaricomycetidae</taxon>
        <taxon>Agaricales</taxon>
        <taxon>Agaricineae</taxon>
        <taxon>Psathyrellaceae</taxon>
        <taxon>Coprinopsis</taxon>
    </lineage>
</organism>
<proteinExistence type="predicted"/>
<dbReference type="AlphaFoldDB" id="A8N000"/>
<name>A8N000_COPC7</name>
<evidence type="ECO:0000313" key="1">
    <source>
        <dbReference type="EMBL" id="EAU93541.2"/>
    </source>
</evidence>
<dbReference type="EMBL" id="AACS02000001">
    <property type="protein sequence ID" value="EAU93541.2"/>
    <property type="molecule type" value="Genomic_DNA"/>
</dbReference>
<dbReference type="Proteomes" id="UP000001861">
    <property type="component" value="Unassembled WGS sequence"/>
</dbReference>
<sequence>MSTPLAQSSSFDRTLYRSQYQLGPLLTKAFEYAFYALSLIDHMTDPEPPEAPPDVRSDIPLLIRSELQQAANQVHEGLKHALRLPWSLEEFQEAHAECGNDEQELLRRCPPPPHPPNTPHHQATAHYMPTFFIDKNGRVVFAYLPAILRASRWENLFKAAFPIFTPTTDEHRNFLDYSFRSFKSSSFSLPSGGVRLYPAATTSFRFPTVHYPEPAVAFKRADIRPHAFKLLESIEPDTFGILAAVLAMINPDHFHAALEVLEGLHIGTIWSGDKTLREEVMKRWGFPFTCVDFLSNLLYPCWERSDYRPHDLALYVSLGNTSLPLFRVPGLERQFHFDSGTICVGFPHILPITWCSKNDDDHLVVVGSFMDLRFATSRLVRKPTPMGTTEYTAYLDYIFRNETPLM</sequence>
<dbReference type="RefSeq" id="XP_001828190.2">
    <property type="nucleotide sequence ID" value="XM_001828138.2"/>
</dbReference>
<accession>A8N000</accession>
<dbReference type="GeneID" id="6004612"/>